<dbReference type="RefSeq" id="WP_368499268.1">
    <property type="nucleotide sequence ID" value="NZ_CP162511.1"/>
</dbReference>
<name>A0AB39BK65_9MICO</name>
<dbReference type="EMBL" id="CP162511">
    <property type="protein sequence ID" value="XDI06889.1"/>
    <property type="molecule type" value="Genomic_DNA"/>
</dbReference>
<dbReference type="AlphaFoldDB" id="A0AB39BK65"/>
<dbReference type="SUPFAM" id="SSF54285">
    <property type="entry name" value="MoaD/ThiS"/>
    <property type="match status" value="1"/>
</dbReference>
<protein>
    <submittedName>
        <fullName evidence="1">MoaD/ThiS family protein</fullName>
    </submittedName>
</protein>
<evidence type="ECO:0000313" key="1">
    <source>
        <dbReference type="EMBL" id="XDI06889.1"/>
    </source>
</evidence>
<dbReference type="Pfam" id="PF02597">
    <property type="entry name" value="ThiS"/>
    <property type="match status" value="1"/>
</dbReference>
<dbReference type="InterPro" id="IPR003749">
    <property type="entry name" value="ThiS/MoaD-like"/>
</dbReference>
<sequence length="84" mass="8516">MSVTFTYFAAAKAALGRPSEQLDAAGRTIASVLDELAAGTADAATTATVLGRCSFLHNTRATKELSTVLADGDTVDVLPPFAGG</sequence>
<accession>A0AB39BK65</accession>
<gene>
    <name evidence="1" type="ORF">ABFY20_07235</name>
</gene>
<reference evidence="1" key="1">
    <citation type="submission" date="2024-05" db="EMBL/GenBank/DDBJ databases">
        <title>Herbiconiux sp. A18JL235.</title>
        <authorList>
            <person name="Zhang G."/>
        </authorList>
    </citation>
    <scope>NUCLEOTIDE SEQUENCE</scope>
    <source>
        <strain evidence="1">A18JL235</strain>
    </source>
</reference>
<dbReference type="Gene3D" id="3.10.20.30">
    <property type="match status" value="1"/>
</dbReference>
<proteinExistence type="predicted"/>
<dbReference type="InterPro" id="IPR012675">
    <property type="entry name" value="Beta-grasp_dom_sf"/>
</dbReference>
<dbReference type="CDD" id="cd17040">
    <property type="entry name" value="Ubl_MoaD_like"/>
    <property type="match status" value="1"/>
</dbReference>
<organism evidence="1">
    <name type="scientific">Herbiconiux sp. A18JL235</name>
    <dbReference type="NCBI Taxonomy" id="3152363"/>
    <lineage>
        <taxon>Bacteria</taxon>
        <taxon>Bacillati</taxon>
        <taxon>Actinomycetota</taxon>
        <taxon>Actinomycetes</taxon>
        <taxon>Micrococcales</taxon>
        <taxon>Microbacteriaceae</taxon>
        <taxon>Herbiconiux</taxon>
    </lineage>
</organism>
<dbReference type="InterPro" id="IPR016155">
    <property type="entry name" value="Mopterin_synth/thiamin_S_b"/>
</dbReference>